<dbReference type="Gene3D" id="1.10.1200.20">
    <property type="entry name" value="Colicin E immunity protein"/>
    <property type="match status" value="1"/>
</dbReference>
<comment type="similarity">
    <text evidence="1">Belongs to the colicins ColE2/ColE8/ColE9 and pyocins S1/S2 family.</text>
</comment>
<comment type="caution">
    <text evidence="3">The sequence shown here is derived from an EMBL/GenBank/DDBJ whole genome shotgun (WGS) entry which is preliminary data.</text>
</comment>
<proteinExistence type="inferred from homology"/>
<dbReference type="PRINTS" id="PR01299">
    <property type="entry name" value="PYOCIN"/>
</dbReference>
<protein>
    <submittedName>
        <fullName evidence="3">Bacteriocin immunity protein</fullName>
    </submittedName>
</protein>
<dbReference type="InterPro" id="IPR000290">
    <property type="entry name" value="Colicin_pyocin"/>
</dbReference>
<dbReference type="CDD" id="cd16363">
    <property type="entry name" value="Col_Im_like"/>
    <property type="match status" value="1"/>
</dbReference>
<evidence type="ECO:0000313" key="4">
    <source>
        <dbReference type="Proteomes" id="UP000323924"/>
    </source>
</evidence>
<dbReference type="InterPro" id="IPR035900">
    <property type="entry name" value="Colicin_E_sf"/>
</dbReference>
<evidence type="ECO:0000313" key="3">
    <source>
        <dbReference type="EMBL" id="KAA5845412.1"/>
    </source>
</evidence>
<accession>A0AB34CCH4</accession>
<reference evidence="3 4" key="1">
    <citation type="submission" date="2019-09" db="EMBL/GenBank/DDBJ databases">
        <authorList>
            <person name="Vacheron J."/>
            <person name="Dubost A."/>
            <person name="Prigent-Combaret C."/>
            <person name="Muller D."/>
        </authorList>
    </citation>
    <scope>NUCLEOTIDE SEQUENCE [LARGE SCALE GENOMIC DNA]</scope>
    <source>
        <strain evidence="3 4">JV497</strain>
    </source>
</reference>
<dbReference type="AlphaFoldDB" id="A0AB34CCH4"/>
<dbReference type="GO" id="GO:0015643">
    <property type="term" value="F:toxic substance binding"/>
    <property type="evidence" value="ECO:0007669"/>
    <property type="project" value="InterPro"/>
</dbReference>
<gene>
    <name evidence="3" type="ORF">F2A38_00920</name>
</gene>
<evidence type="ECO:0000256" key="2">
    <source>
        <dbReference type="ARBA" id="ARBA00023025"/>
    </source>
</evidence>
<dbReference type="SUPFAM" id="SSF47345">
    <property type="entry name" value="Colicin E immunity proteins"/>
    <property type="match status" value="1"/>
</dbReference>
<evidence type="ECO:0000256" key="1">
    <source>
        <dbReference type="ARBA" id="ARBA00009346"/>
    </source>
</evidence>
<organism evidence="3 4">
    <name type="scientific">Pseudomonas chlororaphis</name>
    <dbReference type="NCBI Taxonomy" id="587753"/>
    <lineage>
        <taxon>Bacteria</taxon>
        <taxon>Pseudomonadati</taxon>
        <taxon>Pseudomonadota</taxon>
        <taxon>Gammaproteobacteria</taxon>
        <taxon>Pseudomonadales</taxon>
        <taxon>Pseudomonadaceae</taxon>
        <taxon>Pseudomonas</taxon>
    </lineage>
</organism>
<sequence>MDALVPHFQKLREDPAGSDLIFYPEDGADGSTEGITRIVKEWRAANGLPGFKSV</sequence>
<name>A0AB34CCH4_9PSED</name>
<dbReference type="Pfam" id="PF01320">
    <property type="entry name" value="Colicin_Pyocin"/>
    <property type="match status" value="1"/>
</dbReference>
<dbReference type="Proteomes" id="UP000323924">
    <property type="component" value="Unassembled WGS sequence"/>
</dbReference>
<keyword evidence="2" id="KW-0079">Bacteriocin immunity</keyword>
<dbReference type="GO" id="GO:0030153">
    <property type="term" value="P:bacteriocin immunity"/>
    <property type="evidence" value="ECO:0007669"/>
    <property type="project" value="UniProtKB-KW"/>
</dbReference>
<dbReference type="EMBL" id="VWPC01000002">
    <property type="protein sequence ID" value="KAA5845412.1"/>
    <property type="molecule type" value="Genomic_DNA"/>
</dbReference>